<dbReference type="Gene3D" id="3.40.50.300">
    <property type="entry name" value="P-loop containing nucleotide triphosphate hydrolases"/>
    <property type="match status" value="1"/>
</dbReference>
<proteinExistence type="predicted"/>
<sequence>MTGAPALGALLASYRRRAGLTQEELAERAGVSARSISDVECGRIRWPQRRTRESLAEVLGLNDAEREEFLLATKTGKLSAPQAPVPPAVRRSPLPPGVTDFTGRAAEMTALAGLAESGGVAVLHGPPGAGKTTIAVHFGHTATASFPGGVAFVQGALSQDDLVAAVHGERVLLVLDDNSGAEELHAPPGCLVVVTTRRPRIADLALHVGPLPEALELLELIIGRDRLRAEPEAADEVVRLCGGLPLAVRIAANRLLSRPRWPVAHLAEVLRDSERGVRVLAGTDNRLVQALEASSRSLSAAALECVRTGGVPATAALRHELLSAGMLVPGADGGFSIAHLAQAYLIGQGVPVRADCHE</sequence>
<dbReference type="InterPro" id="IPR010982">
    <property type="entry name" value="Lambda_DNA-bd_dom_sf"/>
</dbReference>
<gene>
    <name evidence="2" type="ORF">GCM10017774_42090</name>
</gene>
<dbReference type="PANTHER" id="PTHR47691">
    <property type="entry name" value="REGULATOR-RELATED"/>
    <property type="match status" value="1"/>
</dbReference>
<dbReference type="SMART" id="SM00530">
    <property type="entry name" value="HTH_XRE"/>
    <property type="match status" value="1"/>
</dbReference>
<organism evidence="2 3">
    <name type="scientific">Lentzea cavernae</name>
    <dbReference type="NCBI Taxonomy" id="2020703"/>
    <lineage>
        <taxon>Bacteria</taxon>
        <taxon>Bacillati</taxon>
        <taxon>Actinomycetota</taxon>
        <taxon>Actinomycetes</taxon>
        <taxon>Pseudonocardiales</taxon>
        <taxon>Pseudonocardiaceae</taxon>
        <taxon>Lentzea</taxon>
    </lineage>
</organism>
<accession>A0ABQ3MHC7</accession>
<dbReference type="InterPro" id="IPR001387">
    <property type="entry name" value="Cro/C1-type_HTH"/>
</dbReference>
<evidence type="ECO:0000313" key="2">
    <source>
        <dbReference type="EMBL" id="GHH43829.1"/>
    </source>
</evidence>
<protein>
    <recommendedName>
        <fullName evidence="1">HTH cro/C1-type domain-containing protein</fullName>
    </recommendedName>
</protein>
<dbReference type="SUPFAM" id="SSF52540">
    <property type="entry name" value="P-loop containing nucleoside triphosphate hydrolases"/>
    <property type="match status" value="1"/>
</dbReference>
<dbReference type="CDD" id="cd00093">
    <property type="entry name" value="HTH_XRE"/>
    <property type="match status" value="1"/>
</dbReference>
<dbReference type="SUPFAM" id="SSF47413">
    <property type="entry name" value="lambda repressor-like DNA-binding domains"/>
    <property type="match status" value="1"/>
</dbReference>
<comment type="caution">
    <text evidence="2">The sequence shown here is derived from an EMBL/GenBank/DDBJ whole genome shotgun (WGS) entry which is preliminary data.</text>
</comment>
<evidence type="ECO:0000259" key="1">
    <source>
        <dbReference type="PROSITE" id="PS50943"/>
    </source>
</evidence>
<dbReference type="Gene3D" id="1.10.260.40">
    <property type="entry name" value="lambda repressor-like DNA-binding domains"/>
    <property type="match status" value="1"/>
</dbReference>
<feature type="domain" description="HTH cro/C1-type" evidence="1">
    <location>
        <begin position="11"/>
        <end position="66"/>
    </location>
</feature>
<dbReference type="InterPro" id="IPR027417">
    <property type="entry name" value="P-loop_NTPase"/>
</dbReference>
<evidence type="ECO:0000313" key="3">
    <source>
        <dbReference type="Proteomes" id="UP000605568"/>
    </source>
</evidence>
<dbReference type="EMBL" id="BNAR01000006">
    <property type="protein sequence ID" value="GHH43829.1"/>
    <property type="molecule type" value="Genomic_DNA"/>
</dbReference>
<keyword evidence="3" id="KW-1185">Reference proteome</keyword>
<dbReference type="Pfam" id="PF13560">
    <property type="entry name" value="HTH_31"/>
    <property type="match status" value="1"/>
</dbReference>
<dbReference type="PROSITE" id="PS50943">
    <property type="entry name" value="HTH_CROC1"/>
    <property type="match status" value="1"/>
</dbReference>
<dbReference type="PANTHER" id="PTHR47691:SF3">
    <property type="entry name" value="HTH-TYPE TRANSCRIPTIONAL REGULATOR RV0890C-RELATED"/>
    <property type="match status" value="1"/>
</dbReference>
<reference evidence="3" key="1">
    <citation type="journal article" date="2019" name="Int. J. Syst. Evol. Microbiol.">
        <title>The Global Catalogue of Microorganisms (GCM) 10K type strain sequencing project: providing services to taxonomists for standard genome sequencing and annotation.</title>
        <authorList>
            <consortium name="The Broad Institute Genomics Platform"/>
            <consortium name="The Broad Institute Genome Sequencing Center for Infectious Disease"/>
            <person name="Wu L."/>
            <person name="Ma J."/>
        </authorList>
    </citation>
    <scope>NUCLEOTIDE SEQUENCE [LARGE SCALE GENOMIC DNA]</scope>
    <source>
        <strain evidence="3">CGMCC 4.7367</strain>
    </source>
</reference>
<dbReference type="Proteomes" id="UP000605568">
    <property type="component" value="Unassembled WGS sequence"/>
</dbReference>
<dbReference type="RefSeq" id="WP_191300054.1">
    <property type="nucleotide sequence ID" value="NZ_BNAR01000006.1"/>
</dbReference>
<name>A0ABQ3MHC7_9PSEU</name>